<keyword evidence="3" id="KW-1185">Reference proteome</keyword>
<feature type="non-terminal residue" evidence="2">
    <location>
        <position position="110"/>
    </location>
</feature>
<accession>A0A6S7JLQ7</accession>
<dbReference type="Pfam" id="PF12539">
    <property type="entry name" value="Csm1"/>
    <property type="match status" value="1"/>
</dbReference>
<dbReference type="EMBL" id="CACRXK020019234">
    <property type="protein sequence ID" value="CAB4033425.1"/>
    <property type="molecule type" value="Genomic_DNA"/>
</dbReference>
<dbReference type="OrthoDB" id="5977530at2759"/>
<dbReference type="Gene3D" id="3.90.1150.80">
    <property type="match status" value="1"/>
</dbReference>
<feature type="domain" description="Monopolin complex subunit Csm1/Pcs1 C-terminal" evidence="1">
    <location>
        <begin position="9"/>
        <end position="89"/>
    </location>
</feature>
<evidence type="ECO:0000313" key="2">
    <source>
        <dbReference type="EMBL" id="CAB4033425.1"/>
    </source>
</evidence>
<dbReference type="GO" id="GO:0033551">
    <property type="term" value="C:monopolin complex"/>
    <property type="evidence" value="ECO:0007669"/>
    <property type="project" value="InterPro"/>
</dbReference>
<dbReference type="PANTHER" id="PTHR28006">
    <property type="entry name" value="MONOPOLIN COMPLEX SUBUNIT CSM1"/>
    <property type="match status" value="1"/>
</dbReference>
<organism evidence="2 3">
    <name type="scientific">Paramuricea clavata</name>
    <name type="common">Red gorgonian</name>
    <name type="synonym">Violescent sea-whip</name>
    <dbReference type="NCBI Taxonomy" id="317549"/>
    <lineage>
        <taxon>Eukaryota</taxon>
        <taxon>Metazoa</taxon>
        <taxon>Cnidaria</taxon>
        <taxon>Anthozoa</taxon>
        <taxon>Octocorallia</taxon>
        <taxon>Malacalcyonacea</taxon>
        <taxon>Plexauridae</taxon>
        <taxon>Paramuricea</taxon>
    </lineage>
</organism>
<dbReference type="InterPro" id="IPR020981">
    <property type="entry name" value="Csm1/Pcs1_C"/>
</dbReference>
<protein>
    <submittedName>
        <fullName evidence="2">Uncharacterized protein LOC111330605</fullName>
    </submittedName>
</protein>
<sequence length="110" mass="13042">RTTEKQQEVLEFYKLLTSVTVEKVVEDEKEDCSTVYDKFRCSVKTAQTQELQFLLSYDSEFAEVEYTPLTWDSVDSSFPEYLKEQIFFESAQAPNFLRRLIQTFLKPDEK</sequence>
<dbReference type="CDD" id="cd23787">
    <property type="entry name" value="RWD_CSM1"/>
    <property type="match status" value="1"/>
</dbReference>
<proteinExistence type="predicted"/>
<evidence type="ECO:0000313" key="3">
    <source>
        <dbReference type="Proteomes" id="UP001152795"/>
    </source>
</evidence>
<reference evidence="2" key="1">
    <citation type="submission" date="2020-04" db="EMBL/GenBank/DDBJ databases">
        <authorList>
            <person name="Alioto T."/>
            <person name="Alioto T."/>
            <person name="Gomez Garrido J."/>
        </authorList>
    </citation>
    <scope>NUCLEOTIDE SEQUENCE</scope>
    <source>
        <strain evidence="2">A484AB</strain>
    </source>
</reference>
<comment type="caution">
    <text evidence="2">The sequence shown here is derived from an EMBL/GenBank/DDBJ whole genome shotgun (WGS) entry which is preliminary data.</text>
</comment>
<dbReference type="InterPro" id="IPR040349">
    <property type="entry name" value="Csm1/Pcs1"/>
</dbReference>
<dbReference type="AlphaFoldDB" id="A0A6S7JLQ7"/>
<gene>
    <name evidence="2" type="ORF">PACLA_8A089029</name>
</gene>
<dbReference type="Proteomes" id="UP001152795">
    <property type="component" value="Unassembled WGS sequence"/>
</dbReference>
<dbReference type="PANTHER" id="PTHR28006:SF1">
    <property type="entry name" value="MONOPOLIN COMPLEX SUBUNIT CSM1"/>
    <property type="match status" value="1"/>
</dbReference>
<dbReference type="InterPro" id="IPR038608">
    <property type="entry name" value="Csm1/Pcs1_C_sf"/>
</dbReference>
<evidence type="ECO:0000259" key="1">
    <source>
        <dbReference type="Pfam" id="PF12539"/>
    </source>
</evidence>
<name>A0A6S7JLQ7_PARCT</name>